<dbReference type="OrthoDB" id="7032238at2"/>
<dbReference type="Proteomes" id="UP000184932">
    <property type="component" value="Unassembled WGS sequence"/>
</dbReference>
<feature type="transmembrane region" description="Helical" evidence="1">
    <location>
        <begin position="27"/>
        <end position="51"/>
    </location>
</feature>
<keyword evidence="1" id="KW-0472">Membrane</keyword>
<evidence type="ECO:0000256" key="1">
    <source>
        <dbReference type="SAM" id="Phobius"/>
    </source>
</evidence>
<feature type="transmembrane region" description="Helical" evidence="1">
    <location>
        <begin position="189"/>
        <end position="213"/>
    </location>
</feature>
<proteinExistence type="predicted"/>
<dbReference type="RefSeq" id="WP_074255794.1">
    <property type="nucleotide sequence ID" value="NZ_FSRL01000001.1"/>
</dbReference>
<gene>
    <name evidence="2" type="ORF">SAMN05444002_1708</name>
</gene>
<name>A0A1N6FJ59_9RHOB</name>
<organism evidence="2 3">
    <name type="scientific">Vannielia litorea</name>
    <dbReference type="NCBI Taxonomy" id="1217970"/>
    <lineage>
        <taxon>Bacteria</taxon>
        <taxon>Pseudomonadati</taxon>
        <taxon>Pseudomonadota</taxon>
        <taxon>Alphaproteobacteria</taxon>
        <taxon>Rhodobacterales</taxon>
        <taxon>Paracoccaceae</taxon>
        <taxon>Vannielia</taxon>
    </lineage>
</organism>
<keyword evidence="1" id="KW-0812">Transmembrane</keyword>
<keyword evidence="1" id="KW-1133">Transmembrane helix</keyword>
<dbReference type="AlphaFoldDB" id="A0A1N6FJ59"/>
<evidence type="ECO:0000313" key="2">
    <source>
        <dbReference type="EMBL" id="SIN95240.1"/>
    </source>
</evidence>
<evidence type="ECO:0000313" key="3">
    <source>
        <dbReference type="Proteomes" id="UP000184932"/>
    </source>
</evidence>
<keyword evidence="3" id="KW-1185">Reference proteome</keyword>
<sequence length="233" mass="23646">MTERTETLTRASAPAFAHEGSYVDWPAILAGAVVASAVGFVFATFGAALGLSIISPYDGDGSAMAAAIAVGSWMLWTTISSFATGGYIAGRMRRRVDGAGADEVGVRDGIHGLAVWGVGVLVGAWLLGMTAGTTVQATTEVAGAAATVVEEVAQVTTEGEAAAQVEATTAEAAEVSPAEARDAAETARIYSVISAFVLAASLMIAGAAAYWAASVGGLHRDEGRTFGHFGRWT</sequence>
<reference evidence="3" key="1">
    <citation type="submission" date="2016-11" db="EMBL/GenBank/DDBJ databases">
        <authorList>
            <person name="Varghese N."/>
            <person name="Submissions S."/>
        </authorList>
    </citation>
    <scope>NUCLEOTIDE SEQUENCE [LARGE SCALE GENOMIC DNA]</scope>
    <source>
        <strain evidence="3">DSM 29440</strain>
    </source>
</reference>
<protein>
    <submittedName>
        <fullName evidence="2">Uncharacterized protein</fullName>
    </submittedName>
</protein>
<accession>A0A1N6FJ59</accession>
<dbReference type="STRING" id="1217970.SAMN05444002_1708"/>
<feature type="transmembrane region" description="Helical" evidence="1">
    <location>
        <begin position="63"/>
        <end position="89"/>
    </location>
</feature>
<dbReference type="EMBL" id="FSRL01000001">
    <property type="protein sequence ID" value="SIN95240.1"/>
    <property type="molecule type" value="Genomic_DNA"/>
</dbReference>